<dbReference type="OrthoDB" id="9802947at2"/>
<dbReference type="KEGG" id="adi:B5T_02865"/>
<keyword evidence="5" id="KW-1185">Reference proteome</keyword>
<dbReference type="InterPro" id="IPR016162">
    <property type="entry name" value="Ald_DH_N"/>
</dbReference>
<dbReference type="Proteomes" id="UP000006286">
    <property type="component" value="Chromosome"/>
</dbReference>
<dbReference type="InterPro" id="IPR015590">
    <property type="entry name" value="Aldehyde_DH_dom"/>
</dbReference>
<dbReference type="RefSeq" id="WP_014995199.1">
    <property type="nucleotide sequence ID" value="NC_018691.1"/>
</dbReference>
<reference evidence="4 5" key="1">
    <citation type="journal article" date="2012" name="J. Bacteriol.">
        <title>Complete genome sequence of Alcanivorax dieselolei type strain B5.</title>
        <authorList>
            <person name="Lai Q."/>
            <person name="Li W."/>
            <person name="Shao Z."/>
        </authorList>
    </citation>
    <scope>NUCLEOTIDE SEQUENCE [LARGE SCALE GENOMIC DNA]</scope>
    <source>
        <strain evidence="5">DSM 16502 / CGMCC 1.3690 / B-5</strain>
    </source>
</reference>
<dbReference type="Pfam" id="PF00171">
    <property type="entry name" value="Aldedh"/>
    <property type="match status" value="1"/>
</dbReference>
<evidence type="ECO:0000313" key="5">
    <source>
        <dbReference type="Proteomes" id="UP000006286"/>
    </source>
</evidence>
<comment type="similarity">
    <text evidence="1">Belongs to the aldehyde dehydrogenase family.</text>
</comment>
<protein>
    <submittedName>
        <fullName evidence="4">Aldehyde dehydrogenase</fullName>
    </submittedName>
</protein>
<feature type="domain" description="Aldehyde dehydrogenase" evidence="3">
    <location>
        <begin position="25"/>
        <end position="480"/>
    </location>
</feature>
<sequence length="487" mass="51593">MSNNRAYKLPHALHSIGGHSLEGNSKARSVNPATGEVVGTFSVGDREVAEAAIAAARKAFDTTLWPQDPRTRQMVLLRWADALERDKERLATLLTATNGKPLAQAKGEIAGAISEIRYYAGLSRHNPGRAMEVAPGEISITLREPAGVASLIIPWNAPAVLLIRALAPALAVGCTAITKPAPQTALFTAACMAPLIADASLPPGVVNVVLETGHEIAETMTTHNDVDVVSFTGSNLVGQRIMSAAAGTMKKLSLELGGKSCCIVMEDAQIETVAPKIAAAAMIISGQQCTAARRVLVHASRMKEMKAALSAALSGTKIGNGLDAGVEMGPLIDAASRDKVWDEISRSFDLADEVVLKGEKLAGPNGSAFMSPSLVAHSDENAPFCQEEIFGPLLVLEPFETEAEAIAKANNTVFGLSASVWTRQSDSAWRMARALRNGTVWINDHNKLFAEAETGGYRKSGLGRLHGYDALLDFTELKHIYQSVGAV</sequence>
<dbReference type="PATRIC" id="fig|930169.3.peg.2824"/>
<evidence type="ECO:0000256" key="1">
    <source>
        <dbReference type="ARBA" id="ARBA00009986"/>
    </source>
</evidence>
<dbReference type="GO" id="GO:0016620">
    <property type="term" value="F:oxidoreductase activity, acting on the aldehyde or oxo group of donors, NAD or NADP as acceptor"/>
    <property type="evidence" value="ECO:0007669"/>
    <property type="project" value="InterPro"/>
</dbReference>
<dbReference type="InterPro" id="IPR016163">
    <property type="entry name" value="Ald_DH_C"/>
</dbReference>
<evidence type="ECO:0000259" key="3">
    <source>
        <dbReference type="Pfam" id="PF00171"/>
    </source>
</evidence>
<evidence type="ECO:0000313" key="4">
    <source>
        <dbReference type="EMBL" id="AFT71133.1"/>
    </source>
</evidence>
<dbReference type="SUPFAM" id="SSF53720">
    <property type="entry name" value="ALDH-like"/>
    <property type="match status" value="1"/>
</dbReference>
<dbReference type="Gene3D" id="3.40.309.10">
    <property type="entry name" value="Aldehyde Dehydrogenase, Chain A, domain 2"/>
    <property type="match status" value="1"/>
</dbReference>
<keyword evidence="2" id="KW-0560">Oxidoreductase</keyword>
<gene>
    <name evidence="4" type="ordered locus">B5T_02865</name>
</gene>
<dbReference type="Gene3D" id="3.40.605.10">
    <property type="entry name" value="Aldehyde Dehydrogenase, Chain A, domain 1"/>
    <property type="match status" value="1"/>
</dbReference>
<dbReference type="PANTHER" id="PTHR11699">
    <property type="entry name" value="ALDEHYDE DEHYDROGENASE-RELATED"/>
    <property type="match status" value="1"/>
</dbReference>
<proteinExistence type="inferred from homology"/>
<dbReference type="HOGENOM" id="CLU_005391_5_1_6"/>
<dbReference type="STRING" id="930169.B5T_02865"/>
<dbReference type="eggNOG" id="COG1012">
    <property type="taxonomic scope" value="Bacteria"/>
</dbReference>
<dbReference type="FunFam" id="3.40.605.10:FF:000007">
    <property type="entry name" value="NAD/NADP-dependent betaine aldehyde dehydrogenase"/>
    <property type="match status" value="1"/>
</dbReference>
<dbReference type="EMBL" id="CP003466">
    <property type="protein sequence ID" value="AFT71133.1"/>
    <property type="molecule type" value="Genomic_DNA"/>
</dbReference>
<name>K0CER0_ALCDB</name>
<evidence type="ECO:0000256" key="2">
    <source>
        <dbReference type="ARBA" id="ARBA00023002"/>
    </source>
</evidence>
<dbReference type="AlphaFoldDB" id="K0CER0"/>
<organism evidence="4 5">
    <name type="scientific">Alcanivorax dieselolei (strain DSM 16502 / CGMCC 1.3690 / MCCC 1A00001 / B-5)</name>
    <name type="common">Alloalcanivorax dieselolei</name>
    <dbReference type="NCBI Taxonomy" id="930169"/>
    <lineage>
        <taxon>Bacteria</taxon>
        <taxon>Pseudomonadati</taxon>
        <taxon>Pseudomonadota</taxon>
        <taxon>Gammaproteobacteria</taxon>
        <taxon>Oceanospirillales</taxon>
        <taxon>Alcanivoracaceae</taxon>
        <taxon>Alloalcanivorax</taxon>
    </lineage>
</organism>
<accession>K0CER0</accession>
<dbReference type="InterPro" id="IPR016161">
    <property type="entry name" value="Ald_DH/histidinol_DH"/>
</dbReference>